<proteinExistence type="predicted"/>
<protein>
    <submittedName>
        <fullName evidence="1">Uncharacterized protein</fullName>
    </submittedName>
</protein>
<dbReference type="STRING" id="299467.A0A443RVW1"/>
<dbReference type="Proteomes" id="UP000288716">
    <property type="component" value="Unassembled WGS sequence"/>
</dbReference>
<sequence length="221" mass="25329">MIGKKQVTLAPQTYGYRAYFDALLNYELSLFQRDSGKSNKLKQYVINQSRDTSTREIQLKEKLHLDLAMQQKVILGGCTLKHRLQLNDPSFYSFKKAAVTSCALQIKECSLSVIHFKVFEHIFEAQQTAIGSSPAIYPITRTEVKGLTIQQHVSSATLQNVVIGKLAKKIYIALVKHKATLRDYELNPFNFEHFHLNYLCSFIIGDTQYQKTPFTPDFDEK</sequence>
<gene>
    <name evidence="1" type="ORF">B4U80_01369</name>
</gene>
<keyword evidence="2" id="KW-1185">Reference proteome</keyword>
<comment type="caution">
    <text evidence="1">The sequence shown here is derived from an EMBL/GenBank/DDBJ whole genome shotgun (WGS) entry which is preliminary data.</text>
</comment>
<name>A0A443RVW1_9ACAR</name>
<evidence type="ECO:0000313" key="2">
    <source>
        <dbReference type="Proteomes" id="UP000288716"/>
    </source>
</evidence>
<evidence type="ECO:0000313" key="1">
    <source>
        <dbReference type="EMBL" id="RWS19496.1"/>
    </source>
</evidence>
<dbReference type="AlphaFoldDB" id="A0A443RVW1"/>
<dbReference type="EMBL" id="NCKV01025545">
    <property type="protein sequence ID" value="RWS19496.1"/>
    <property type="molecule type" value="Genomic_DNA"/>
</dbReference>
<reference evidence="1 2" key="1">
    <citation type="journal article" date="2018" name="Gigascience">
        <title>Genomes of trombidid mites reveal novel predicted allergens and laterally-transferred genes associated with secondary metabolism.</title>
        <authorList>
            <person name="Dong X."/>
            <person name="Chaisiri K."/>
            <person name="Xia D."/>
            <person name="Armstrong S.D."/>
            <person name="Fang Y."/>
            <person name="Donnelly M.J."/>
            <person name="Kadowaki T."/>
            <person name="McGarry J.W."/>
            <person name="Darby A.C."/>
            <person name="Makepeace B.L."/>
        </authorList>
    </citation>
    <scope>NUCLEOTIDE SEQUENCE [LARGE SCALE GENOMIC DNA]</scope>
    <source>
        <strain evidence="1">UoL-UT</strain>
    </source>
</reference>
<accession>A0A443RVW1</accession>
<dbReference type="VEuPathDB" id="VectorBase:LDEU012544"/>
<organism evidence="1 2">
    <name type="scientific">Leptotrombidium deliense</name>
    <dbReference type="NCBI Taxonomy" id="299467"/>
    <lineage>
        <taxon>Eukaryota</taxon>
        <taxon>Metazoa</taxon>
        <taxon>Ecdysozoa</taxon>
        <taxon>Arthropoda</taxon>
        <taxon>Chelicerata</taxon>
        <taxon>Arachnida</taxon>
        <taxon>Acari</taxon>
        <taxon>Acariformes</taxon>
        <taxon>Trombidiformes</taxon>
        <taxon>Prostigmata</taxon>
        <taxon>Anystina</taxon>
        <taxon>Parasitengona</taxon>
        <taxon>Trombiculoidea</taxon>
        <taxon>Trombiculidae</taxon>
        <taxon>Leptotrombidium</taxon>
    </lineage>
</organism>
<dbReference type="OrthoDB" id="6504507at2759"/>